<dbReference type="InterPro" id="IPR003195">
    <property type="entry name" value="TFIID_TAF13"/>
</dbReference>
<dbReference type="Gene3D" id="1.10.20.10">
    <property type="entry name" value="Histone, subunit A"/>
    <property type="match status" value="1"/>
</dbReference>
<evidence type="ECO:0000313" key="7">
    <source>
        <dbReference type="Proteomes" id="UP001219518"/>
    </source>
</evidence>
<keyword evidence="7" id="KW-1185">Reference proteome</keyword>
<dbReference type="GO" id="GO:0003713">
    <property type="term" value="F:transcription coactivator activity"/>
    <property type="evidence" value="ECO:0007669"/>
    <property type="project" value="TreeGrafter"/>
</dbReference>
<evidence type="ECO:0000256" key="1">
    <source>
        <dbReference type="ARBA" id="ARBA00004123"/>
    </source>
</evidence>
<dbReference type="InterPro" id="IPR009072">
    <property type="entry name" value="Histone-fold"/>
</dbReference>
<evidence type="ECO:0000313" key="6">
    <source>
        <dbReference type="EMBL" id="KAK3932038.1"/>
    </source>
</evidence>
<dbReference type="CDD" id="cd22926">
    <property type="entry name" value="HFD_SPT3"/>
    <property type="match status" value="1"/>
</dbReference>
<gene>
    <name evidence="6" type="ORF">KUF71_011366</name>
</gene>
<comment type="caution">
    <text evidence="6">The sequence shown here is derived from an EMBL/GenBank/DDBJ whole genome shotgun (WGS) entry which is preliminary data.</text>
</comment>
<dbReference type="GO" id="GO:0046982">
    <property type="term" value="F:protein heterodimerization activity"/>
    <property type="evidence" value="ECO:0007669"/>
    <property type="project" value="InterPro"/>
</dbReference>
<evidence type="ECO:0000256" key="2">
    <source>
        <dbReference type="ARBA" id="ARBA00023015"/>
    </source>
</evidence>
<keyword evidence="4" id="KW-0539">Nucleus</keyword>
<dbReference type="AlphaFoldDB" id="A0AAE1I2W9"/>
<dbReference type="SUPFAM" id="SSF47113">
    <property type="entry name" value="Histone-fold"/>
    <property type="match status" value="1"/>
</dbReference>
<dbReference type="Pfam" id="PF02269">
    <property type="entry name" value="TFIID-18kDa"/>
    <property type="match status" value="1"/>
</dbReference>
<comment type="subcellular location">
    <subcellularLocation>
        <location evidence="1">Nucleus</location>
    </subcellularLocation>
</comment>
<sequence length="309" mass="33907">MSDTEQLYLHEIQLMMHGCGDCARPLPATVKLMATIVQQQVLSIAWRAEEQAARRGSKSVNPRDIIFLMRKNPDKLPVKEMRTNFSALTSSDLVEPTDDSEGDVTNLHDPARRNRQSSLRDLFTEIDVSGELLESLNNPMADTIRQKRNQRADSTSLSLDPAGYVEFSNARRAAFVNSKLTHHRFLEWLSLAIDTSPGLLGEPLVSSPPRMNSAAIDILAYLAKETVAMLIDFALLVRQDSCGTVPGGPLRPLTLRPPTSAGVSSGLERLPLSPAEIREALRRYSSPLLTQSAGLVRTGPPLASQLIAC</sequence>
<protein>
    <submittedName>
        <fullName evidence="6">Transcription initiation protein SPT3-like protein</fullName>
    </submittedName>
</protein>
<name>A0AAE1I2W9_9NEOP</name>
<organism evidence="6 7">
    <name type="scientific">Frankliniella fusca</name>
    <dbReference type="NCBI Taxonomy" id="407009"/>
    <lineage>
        <taxon>Eukaryota</taxon>
        <taxon>Metazoa</taxon>
        <taxon>Ecdysozoa</taxon>
        <taxon>Arthropoda</taxon>
        <taxon>Hexapoda</taxon>
        <taxon>Insecta</taxon>
        <taxon>Pterygota</taxon>
        <taxon>Neoptera</taxon>
        <taxon>Paraneoptera</taxon>
        <taxon>Thysanoptera</taxon>
        <taxon>Terebrantia</taxon>
        <taxon>Thripoidea</taxon>
        <taxon>Thripidae</taxon>
        <taxon>Frankliniella</taxon>
    </lineage>
</organism>
<dbReference type="Proteomes" id="UP001219518">
    <property type="component" value="Unassembled WGS sequence"/>
</dbReference>
<dbReference type="GO" id="GO:0005634">
    <property type="term" value="C:nucleus"/>
    <property type="evidence" value="ECO:0007669"/>
    <property type="project" value="UniProtKB-SubCell"/>
</dbReference>
<dbReference type="PANTHER" id="PTHR11380:SF16">
    <property type="entry name" value="TRANSCRIPTION INITIATION PROTEIN SPT3 HOMOLOG"/>
    <property type="match status" value="1"/>
</dbReference>
<evidence type="ECO:0000256" key="4">
    <source>
        <dbReference type="ARBA" id="ARBA00023242"/>
    </source>
</evidence>
<reference evidence="6" key="2">
    <citation type="journal article" date="2023" name="BMC Genomics">
        <title>Pest status, molecular evolution, and epigenetic factors derived from the genome assembly of Frankliniella fusca, a thysanopteran phytovirus vector.</title>
        <authorList>
            <person name="Catto M.A."/>
            <person name="Labadie P.E."/>
            <person name="Jacobson A.L."/>
            <person name="Kennedy G.G."/>
            <person name="Srinivasan R."/>
            <person name="Hunt B.G."/>
        </authorList>
    </citation>
    <scope>NUCLEOTIDE SEQUENCE</scope>
    <source>
        <strain evidence="6">PL_HMW_Pooled</strain>
    </source>
</reference>
<reference evidence="6" key="1">
    <citation type="submission" date="2021-07" db="EMBL/GenBank/DDBJ databases">
        <authorList>
            <person name="Catto M.A."/>
            <person name="Jacobson A."/>
            <person name="Kennedy G."/>
            <person name="Labadie P."/>
            <person name="Hunt B.G."/>
            <person name="Srinivasan R."/>
        </authorList>
    </citation>
    <scope>NUCLEOTIDE SEQUENCE</scope>
    <source>
        <strain evidence="6">PL_HMW_Pooled</strain>
        <tissue evidence="6">Head</tissue>
    </source>
</reference>
<dbReference type="PANTHER" id="PTHR11380">
    <property type="entry name" value="TRANSCRIPTION INITIATION FACTOR TFIID/SUPT3-RELATED"/>
    <property type="match status" value="1"/>
</dbReference>
<dbReference type="EMBL" id="JAHWGI010001434">
    <property type="protein sequence ID" value="KAK3932038.1"/>
    <property type="molecule type" value="Genomic_DNA"/>
</dbReference>
<proteinExistence type="inferred from homology"/>
<keyword evidence="3" id="KW-0804">Transcription</keyword>
<comment type="similarity">
    <text evidence="5">Belongs to the SPT3 family.</text>
</comment>
<evidence type="ECO:0000256" key="3">
    <source>
        <dbReference type="ARBA" id="ARBA00023163"/>
    </source>
</evidence>
<accession>A0AAE1I2W9</accession>
<keyword evidence="2" id="KW-0805">Transcription regulation</keyword>
<dbReference type="GO" id="GO:0006366">
    <property type="term" value="P:transcription by RNA polymerase II"/>
    <property type="evidence" value="ECO:0007669"/>
    <property type="project" value="InterPro"/>
</dbReference>
<evidence type="ECO:0000256" key="5">
    <source>
        <dbReference type="ARBA" id="ARBA00061274"/>
    </source>
</evidence>